<keyword evidence="11" id="KW-0378">Hydrolase</keyword>
<dbReference type="GO" id="GO:0070573">
    <property type="term" value="F:metallodipeptidase activity"/>
    <property type="evidence" value="ECO:0007669"/>
    <property type="project" value="InterPro"/>
</dbReference>
<evidence type="ECO:0000256" key="18">
    <source>
        <dbReference type="ARBA" id="ARBA00023228"/>
    </source>
</evidence>
<keyword evidence="15" id="KW-0482">Metalloprotease</keyword>
<keyword evidence="7" id="KW-0121">Carboxypeptidase</keyword>
<evidence type="ECO:0000256" key="2">
    <source>
        <dbReference type="ARBA" id="ARBA00004371"/>
    </source>
</evidence>
<keyword evidence="14" id="KW-0333">Golgi apparatus</keyword>
<comment type="subunit">
    <text evidence="19">Homodimer. The monomeric form is inactive while the homodimer is active.</text>
</comment>
<evidence type="ECO:0000256" key="4">
    <source>
        <dbReference type="ARBA" id="ARBA00004613"/>
    </source>
</evidence>
<keyword evidence="17" id="KW-0325">Glycoprotein</keyword>
<proteinExistence type="predicted"/>
<evidence type="ECO:0000259" key="21">
    <source>
        <dbReference type="Pfam" id="PF04389"/>
    </source>
</evidence>
<evidence type="ECO:0000256" key="5">
    <source>
        <dbReference type="ARBA" id="ARBA00014116"/>
    </source>
</evidence>
<keyword evidence="12" id="KW-0256">Endoplasmic reticulum</keyword>
<evidence type="ECO:0000256" key="15">
    <source>
        <dbReference type="ARBA" id="ARBA00023049"/>
    </source>
</evidence>
<dbReference type="GO" id="GO:0004177">
    <property type="term" value="F:aminopeptidase activity"/>
    <property type="evidence" value="ECO:0007669"/>
    <property type="project" value="UniProtKB-KW"/>
</dbReference>
<dbReference type="InterPro" id="IPR007484">
    <property type="entry name" value="Peptidase_M28"/>
</dbReference>
<dbReference type="PANTHER" id="PTHR12053:SF3">
    <property type="entry name" value="CARBOXYPEPTIDASE Q"/>
    <property type="match status" value="1"/>
</dbReference>
<dbReference type="EMBL" id="BAVB01000260">
    <property type="protein sequence ID" value="GAE50556.1"/>
    <property type="molecule type" value="Genomic_DNA"/>
</dbReference>
<evidence type="ECO:0000256" key="8">
    <source>
        <dbReference type="ARBA" id="ARBA00022670"/>
    </source>
</evidence>
<keyword evidence="10" id="KW-0732">Signal</keyword>
<name>W4S1Z2_9XANT</name>
<dbReference type="InterPro" id="IPR039866">
    <property type="entry name" value="CPQ"/>
</dbReference>
<keyword evidence="16" id="KW-0865">Zymogen</keyword>
<evidence type="ECO:0000313" key="22">
    <source>
        <dbReference type="EMBL" id="GAE50556.1"/>
    </source>
</evidence>
<evidence type="ECO:0000256" key="14">
    <source>
        <dbReference type="ARBA" id="ARBA00023034"/>
    </source>
</evidence>
<dbReference type="SUPFAM" id="SSF53187">
    <property type="entry name" value="Zn-dependent exopeptidases"/>
    <property type="match status" value="1"/>
</dbReference>
<evidence type="ECO:0000256" key="16">
    <source>
        <dbReference type="ARBA" id="ARBA00023145"/>
    </source>
</evidence>
<keyword evidence="9" id="KW-0479">Metal-binding</keyword>
<evidence type="ECO:0000256" key="1">
    <source>
        <dbReference type="ARBA" id="ARBA00004240"/>
    </source>
</evidence>
<dbReference type="GO" id="GO:0046872">
    <property type="term" value="F:metal ion binding"/>
    <property type="evidence" value="ECO:0007669"/>
    <property type="project" value="UniProtKB-KW"/>
</dbReference>
<dbReference type="PANTHER" id="PTHR12053">
    <property type="entry name" value="PROTEASE FAMILY M28 PLASMA GLUTAMATE CARBOXYPEPTIDASE-RELATED"/>
    <property type="match status" value="1"/>
</dbReference>
<evidence type="ECO:0000256" key="11">
    <source>
        <dbReference type="ARBA" id="ARBA00022801"/>
    </source>
</evidence>
<comment type="caution">
    <text evidence="22">The sequence shown here is derived from an EMBL/GenBank/DDBJ whole genome shotgun (WGS) entry which is preliminary data.</text>
</comment>
<dbReference type="Proteomes" id="UP000019143">
    <property type="component" value="Unassembled WGS sequence"/>
</dbReference>
<evidence type="ECO:0000256" key="3">
    <source>
        <dbReference type="ARBA" id="ARBA00004555"/>
    </source>
</evidence>
<dbReference type="GO" id="GO:0005576">
    <property type="term" value="C:extracellular region"/>
    <property type="evidence" value="ECO:0007669"/>
    <property type="project" value="UniProtKB-SubCell"/>
</dbReference>
<dbReference type="AlphaFoldDB" id="W4S1Z2"/>
<dbReference type="Gene3D" id="3.40.630.10">
    <property type="entry name" value="Zn peptidases"/>
    <property type="match status" value="1"/>
</dbReference>
<sequence length="158" mass="16444">MVAFANEEQGLYGGKAYAAAHGKDAKDMALHQIGAESDFGAGRIYAFNTGSAAPDASRAATRQIAEVLAPLGIAYEPSKGGPGPDVRPISAKGGAWAWLAQDGTDYFDLHHTADDTLDKIDPKALAQNVAAYTVFAYLAAEADGDFGSRAKSVQPPSE</sequence>
<reference evidence="22 23" key="1">
    <citation type="submission" date="2014-01" db="EMBL/GenBank/DDBJ databases">
        <title>Genome sequence and analysis of Xanthomonas arboricola pv. pruni.</title>
        <authorList>
            <person name="Fujikawa T."/>
            <person name="Nakazono-Nagaoka E."/>
        </authorList>
    </citation>
    <scope>NUCLEOTIDE SEQUENCE [LARGE SCALE GENOMIC DNA]</scope>
    <source>
        <strain evidence="23">MAFF 311562</strain>
    </source>
</reference>
<dbReference type="GO" id="GO:0005764">
    <property type="term" value="C:lysosome"/>
    <property type="evidence" value="ECO:0007669"/>
    <property type="project" value="UniProtKB-SubCell"/>
</dbReference>
<keyword evidence="22" id="KW-0031">Aminopeptidase</keyword>
<feature type="domain" description="Peptidase M28" evidence="21">
    <location>
        <begin position="2"/>
        <end position="129"/>
    </location>
</feature>
<evidence type="ECO:0000256" key="13">
    <source>
        <dbReference type="ARBA" id="ARBA00022833"/>
    </source>
</evidence>
<dbReference type="GO" id="GO:0004180">
    <property type="term" value="F:carboxypeptidase activity"/>
    <property type="evidence" value="ECO:0007669"/>
    <property type="project" value="UniProtKB-KW"/>
</dbReference>
<evidence type="ECO:0000256" key="10">
    <source>
        <dbReference type="ARBA" id="ARBA00022729"/>
    </source>
</evidence>
<evidence type="ECO:0000256" key="7">
    <source>
        <dbReference type="ARBA" id="ARBA00022645"/>
    </source>
</evidence>
<keyword evidence="8" id="KW-0645">Protease</keyword>
<evidence type="ECO:0000256" key="17">
    <source>
        <dbReference type="ARBA" id="ARBA00023180"/>
    </source>
</evidence>
<gene>
    <name evidence="22" type="ORF">XPU_2088</name>
</gene>
<keyword evidence="6" id="KW-0964">Secreted</keyword>
<evidence type="ECO:0000256" key="9">
    <source>
        <dbReference type="ARBA" id="ARBA00022723"/>
    </source>
</evidence>
<dbReference type="GO" id="GO:0006508">
    <property type="term" value="P:proteolysis"/>
    <property type="evidence" value="ECO:0007669"/>
    <property type="project" value="UniProtKB-KW"/>
</dbReference>
<dbReference type="Pfam" id="PF04389">
    <property type="entry name" value="Peptidase_M28"/>
    <property type="match status" value="1"/>
</dbReference>
<evidence type="ECO:0000256" key="6">
    <source>
        <dbReference type="ARBA" id="ARBA00022525"/>
    </source>
</evidence>
<keyword evidence="18" id="KW-0458">Lysosome</keyword>
<comment type="subcellular location">
    <subcellularLocation>
        <location evidence="1">Endoplasmic reticulum</location>
    </subcellularLocation>
    <subcellularLocation>
        <location evidence="3">Golgi apparatus</location>
    </subcellularLocation>
    <subcellularLocation>
        <location evidence="2">Lysosome</location>
    </subcellularLocation>
    <subcellularLocation>
        <location evidence="4">Secreted</location>
    </subcellularLocation>
</comment>
<organism evidence="22 23">
    <name type="scientific">Xanthomonas arboricola pv. pruni str. MAFF 311562</name>
    <dbReference type="NCBI Taxonomy" id="1414836"/>
    <lineage>
        <taxon>Bacteria</taxon>
        <taxon>Pseudomonadati</taxon>
        <taxon>Pseudomonadota</taxon>
        <taxon>Gammaproteobacteria</taxon>
        <taxon>Lysobacterales</taxon>
        <taxon>Lysobacteraceae</taxon>
        <taxon>Xanthomonas</taxon>
    </lineage>
</organism>
<evidence type="ECO:0000256" key="20">
    <source>
        <dbReference type="ARBA" id="ARBA00033328"/>
    </source>
</evidence>
<evidence type="ECO:0000256" key="19">
    <source>
        <dbReference type="ARBA" id="ARBA00025833"/>
    </source>
</evidence>
<evidence type="ECO:0000313" key="23">
    <source>
        <dbReference type="Proteomes" id="UP000019143"/>
    </source>
</evidence>
<keyword evidence="13" id="KW-0862">Zinc</keyword>
<protein>
    <recommendedName>
        <fullName evidence="5">Carboxypeptidase Q</fullName>
    </recommendedName>
    <alternativeName>
        <fullName evidence="20">Plasma glutamate carboxypeptidase</fullName>
    </alternativeName>
</protein>
<evidence type="ECO:0000256" key="12">
    <source>
        <dbReference type="ARBA" id="ARBA00022824"/>
    </source>
</evidence>
<accession>W4S1Z2</accession>